<feature type="domain" description="Response regulatory" evidence="3">
    <location>
        <begin position="2"/>
        <end position="113"/>
    </location>
</feature>
<dbReference type="InterPro" id="IPR011006">
    <property type="entry name" value="CheY-like_superfamily"/>
</dbReference>
<dbReference type="SMART" id="SM00850">
    <property type="entry name" value="LytTR"/>
    <property type="match status" value="1"/>
</dbReference>
<dbReference type="RefSeq" id="WP_317043814.1">
    <property type="nucleotide sequence ID" value="NZ_FZNV01000002.1"/>
</dbReference>
<keyword evidence="6" id="KW-1185">Reference proteome</keyword>
<dbReference type="Gene3D" id="3.40.50.2300">
    <property type="match status" value="1"/>
</dbReference>
<comment type="caution">
    <text evidence="5">The sequence shown here is derived from an EMBL/GenBank/DDBJ whole genome shotgun (WGS) entry which is preliminary data.</text>
</comment>
<evidence type="ECO:0000259" key="4">
    <source>
        <dbReference type="PROSITE" id="PS50930"/>
    </source>
</evidence>
<dbReference type="Proteomes" id="UP000198337">
    <property type="component" value="Unassembled WGS sequence"/>
</dbReference>
<keyword evidence="2" id="KW-0597">Phosphoprotein</keyword>
<dbReference type="InterPro" id="IPR007492">
    <property type="entry name" value="LytTR_DNA-bd_dom"/>
</dbReference>
<feature type="modified residue" description="4-aspartylphosphate" evidence="2">
    <location>
        <position position="53"/>
    </location>
</feature>
<dbReference type="PROSITE" id="PS50930">
    <property type="entry name" value="HTH_LYTTR"/>
    <property type="match status" value="1"/>
</dbReference>
<dbReference type="PROSITE" id="PS50110">
    <property type="entry name" value="RESPONSE_REGULATORY"/>
    <property type="match status" value="1"/>
</dbReference>
<keyword evidence="1" id="KW-0238">DNA-binding</keyword>
<evidence type="ECO:0000313" key="5">
    <source>
        <dbReference type="EMBL" id="SNR47024.1"/>
    </source>
</evidence>
<proteinExistence type="predicted"/>
<dbReference type="PANTHER" id="PTHR48111:SF17">
    <property type="entry name" value="TRANSCRIPTIONAL REGULATORY PROTEIN YPDB"/>
    <property type="match status" value="1"/>
</dbReference>
<dbReference type="InterPro" id="IPR039420">
    <property type="entry name" value="WalR-like"/>
</dbReference>
<dbReference type="SMART" id="SM00448">
    <property type="entry name" value="REC"/>
    <property type="match status" value="1"/>
</dbReference>
<accession>A0ABY1SGS4</accession>
<dbReference type="Pfam" id="PF04397">
    <property type="entry name" value="LytTR"/>
    <property type="match status" value="1"/>
</dbReference>
<dbReference type="Pfam" id="PF00072">
    <property type="entry name" value="Response_reg"/>
    <property type="match status" value="1"/>
</dbReference>
<organism evidence="5 6">
    <name type="scientific">Maribacter sedimenticola</name>
    <dbReference type="NCBI Taxonomy" id="228956"/>
    <lineage>
        <taxon>Bacteria</taxon>
        <taxon>Pseudomonadati</taxon>
        <taxon>Bacteroidota</taxon>
        <taxon>Flavobacteriia</taxon>
        <taxon>Flavobacteriales</taxon>
        <taxon>Flavobacteriaceae</taxon>
        <taxon>Maribacter</taxon>
    </lineage>
</organism>
<name>A0ABY1SGS4_9FLAO</name>
<dbReference type="SUPFAM" id="SSF52172">
    <property type="entry name" value="CheY-like"/>
    <property type="match status" value="1"/>
</dbReference>
<dbReference type="PANTHER" id="PTHR48111">
    <property type="entry name" value="REGULATOR OF RPOS"/>
    <property type="match status" value="1"/>
</dbReference>
<evidence type="ECO:0000259" key="3">
    <source>
        <dbReference type="PROSITE" id="PS50110"/>
    </source>
</evidence>
<dbReference type="InterPro" id="IPR001789">
    <property type="entry name" value="Sig_transdc_resp-reg_receiver"/>
</dbReference>
<feature type="domain" description="HTH LytTR-type" evidence="4">
    <location>
        <begin position="133"/>
        <end position="231"/>
    </location>
</feature>
<evidence type="ECO:0000313" key="6">
    <source>
        <dbReference type="Proteomes" id="UP000198337"/>
    </source>
</evidence>
<sequence>MRYLIIDDEPIAHEIIKEYCDLLPHMELMKNCYDALEALDYLREHTVDLLFLDLNMPKLKGFEFLKTLSEPPHVIVTTAYQEHALEGYELNITDYLLKPFSFQRFLKAVNKVALSPTARTTSNSLHTSLKNSIFLYSDKKHVHVKLADLLYVEAAGNYAKVVLTGSTIVIREKISDVLELLPSSQFIQVHKSFIISKNHLQTIEGNRIRINDIMIPIGKHYKDNLKTSLKL</sequence>
<evidence type="ECO:0000256" key="1">
    <source>
        <dbReference type="ARBA" id="ARBA00023125"/>
    </source>
</evidence>
<evidence type="ECO:0000256" key="2">
    <source>
        <dbReference type="PROSITE-ProRule" id="PRU00169"/>
    </source>
</evidence>
<reference evidence="5 6" key="1">
    <citation type="submission" date="2017-06" db="EMBL/GenBank/DDBJ databases">
        <authorList>
            <person name="Varghese N."/>
            <person name="Submissions S."/>
        </authorList>
    </citation>
    <scope>NUCLEOTIDE SEQUENCE [LARGE SCALE GENOMIC DNA]</scope>
    <source>
        <strain evidence="5 6">DSM 19840</strain>
    </source>
</reference>
<protein>
    <submittedName>
        <fullName evidence="5">Two component transcriptional regulator, LytTR family</fullName>
    </submittedName>
</protein>
<dbReference type="EMBL" id="FZNV01000002">
    <property type="protein sequence ID" value="SNR47024.1"/>
    <property type="molecule type" value="Genomic_DNA"/>
</dbReference>
<gene>
    <name evidence="5" type="ORF">SAMN04488009_1994</name>
</gene>
<dbReference type="Gene3D" id="2.40.50.1020">
    <property type="entry name" value="LytTr DNA-binding domain"/>
    <property type="match status" value="1"/>
</dbReference>